<accession>A0A7W5D2N3</accession>
<dbReference type="RefSeq" id="WP_123185625.1">
    <property type="nucleotide sequence ID" value="NZ_CAOKAH010000012.1"/>
</dbReference>
<evidence type="ECO:0000313" key="2">
    <source>
        <dbReference type="Proteomes" id="UP000530850"/>
    </source>
</evidence>
<dbReference type="InterPro" id="IPR006490">
    <property type="entry name" value="Maj_tail_phi13"/>
</dbReference>
<name>A0A7W5D2N3_9ACTN</name>
<proteinExistence type="predicted"/>
<dbReference type="NCBIfam" id="TIGR01603">
    <property type="entry name" value="maj_tail_phi13"/>
    <property type="match status" value="1"/>
</dbReference>
<gene>
    <name evidence="1" type="ORF">FHR31_001628</name>
</gene>
<reference evidence="1 2" key="1">
    <citation type="submission" date="2020-08" db="EMBL/GenBank/DDBJ databases">
        <title>Sequencing the genomes of 1000 actinobacteria strains.</title>
        <authorList>
            <person name="Klenk H.-P."/>
        </authorList>
    </citation>
    <scope>NUCLEOTIDE SEQUENCE [LARGE SCALE GENOMIC DNA]</scope>
    <source>
        <strain evidence="1 2">DSM 22242</strain>
    </source>
</reference>
<dbReference type="Proteomes" id="UP000530850">
    <property type="component" value="Unassembled WGS sequence"/>
</dbReference>
<comment type="caution">
    <text evidence="1">The sequence shown here is derived from an EMBL/GenBank/DDBJ whole genome shotgun (WGS) entry which is preliminary data.</text>
</comment>
<dbReference type="EMBL" id="JACHYA010000005">
    <property type="protein sequence ID" value="MBB3171802.1"/>
    <property type="molecule type" value="Genomic_DNA"/>
</dbReference>
<dbReference type="GeneID" id="93356928"/>
<organism evidence="1 2">
    <name type="scientific">Parvibacter caecicola</name>
    <dbReference type="NCBI Taxonomy" id="747645"/>
    <lineage>
        <taxon>Bacteria</taxon>
        <taxon>Bacillati</taxon>
        <taxon>Actinomycetota</taxon>
        <taxon>Coriobacteriia</taxon>
        <taxon>Coriobacteriales</taxon>
        <taxon>Coriobacteriaceae</taxon>
        <taxon>Parvibacter</taxon>
    </lineage>
</organism>
<sequence>MAKKNKVNFGLKKATFFPVTEDGHGTAIQALGAVNVSMAPSGSSNPFYAEDTNFYNTVSNTGWSGDLEVANLPDEFFTECLGWMKDKNGALVEVSDAVPREFAFAFEVMGDQAKRRNVFYSCTATRPNADGATTEESATPKTQTVTITAVPKEIDCGGATVYTARAIFQEDTTDAESWANFWTKVCMPALDASAPVE</sequence>
<protein>
    <submittedName>
        <fullName evidence="1">Phi13 family phage major tail protein</fullName>
    </submittedName>
</protein>
<evidence type="ECO:0000313" key="1">
    <source>
        <dbReference type="EMBL" id="MBB3171802.1"/>
    </source>
</evidence>
<dbReference type="AlphaFoldDB" id="A0A7W5D2N3"/>